<keyword evidence="5 7" id="KW-1133">Transmembrane helix</keyword>
<evidence type="ECO:0000256" key="3">
    <source>
        <dbReference type="ARBA" id="ARBA00022475"/>
    </source>
</evidence>
<dbReference type="PANTHER" id="PTHR43045">
    <property type="entry name" value="SHIKIMATE TRANSPORTER"/>
    <property type="match status" value="1"/>
</dbReference>
<gene>
    <name evidence="9" type="ORF">HME7025_00202</name>
</gene>
<proteinExistence type="predicted"/>
<feature type="transmembrane region" description="Helical" evidence="7">
    <location>
        <begin position="117"/>
        <end position="138"/>
    </location>
</feature>
<feature type="transmembrane region" description="Helical" evidence="7">
    <location>
        <begin position="425"/>
        <end position="446"/>
    </location>
</feature>
<evidence type="ECO:0000313" key="9">
    <source>
        <dbReference type="EMBL" id="AWL08085.1"/>
    </source>
</evidence>
<dbReference type="InterPro" id="IPR005828">
    <property type="entry name" value="MFS_sugar_transport-like"/>
</dbReference>
<dbReference type="GO" id="GO:0022857">
    <property type="term" value="F:transmembrane transporter activity"/>
    <property type="evidence" value="ECO:0007669"/>
    <property type="project" value="InterPro"/>
</dbReference>
<dbReference type="PROSITE" id="PS00217">
    <property type="entry name" value="SUGAR_TRANSPORT_2"/>
    <property type="match status" value="1"/>
</dbReference>
<evidence type="ECO:0000256" key="1">
    <source>
        <dbReference type="ARBA" id="ARBA00004651"/>
    </source>
</evidence>
<organism evidence="9 10">
    <name type="scientific">Aquirufa nivalisilvae</name>
    <dbReference type="NCBI Taxonomy" id="2516557"/>
    <lineage>
        <taxon>Bacteria</taxon>
        <taxon>Pseudomonadati</taxon>
        <taxon>Bacteroidota</taxon>
        <taxon>Cytophagia</taxon>
        <taxon>Cytophagales</taxon>
        <taxon>Flectobacillaceae</taxon>
        <taxon>Aquirufa</taxon>
    </lineage>
</organism>
<dbReference type="InterPro" id="IPR005829">
    <property type="entry name" value="Sugar_transporter_CS"/>
</dbReference>
<reference evidence="10" key="1">
    <citation type="submission" date="2018-05" db="EMBL/GenBank/DDBJ databases">
        <title>Pseudarcicella sp. HME7025 Genome sequencing and assembly.</title>
        <authorList>
            <person name="Kim H."/>
            <person name="Kang H."/>
            <person name="Joh K."/>
        </authorList>
    </citation>
    <scope>NUCLEOTIDE SEQUENCE [LARGE SCALE GENOMIC DNA]</scope>
    <source>
        <strain evidence="10">HME7025</strain>
    </source>
</reference>
<dbReference type="FunFam" id="1.20.1250.20:FF:000001">
    <property type="entry name" value="Dicarboxylate MFS transporter"/>
    <property type="match status" value="1"/>
</dbReference>
<feature type="transmembrane region" description="Helical" evidence="7">
    <location>
        <begin position="286"/>
        <end position="304"/>
    </location>
</feature>
<feature type="transmembrane region" description="Helical" evidence="7">
    <location>
        <begin position="316"/>
        <end position="335"/>
    </location>
</feature>
<keyword evidence="10" id="KW-1185">Reference proteome</keyword>
<name>A0A2S2DRT1_9BACT</name>
<evidence type="ECO:0000256" key="5">
    <source>
        <dbReference type="ARBA" id="ARBA00022989"/>
    </source>
</evidence>
<keyword evidence="6 7" id="KW-0472">Membrane</keyword>
<dbReference type="Pfam" id="PF00083">
    <property type="entry name" value="Sugar_tr"/>
    <property type="match status" value="2"/>
</dbReference>
<evidence type="ECO:0000256" key="2">
    <source>
        <dbReference type="ARBA" id="ARBA00022448"/>
    </source>
</evidence>
<dbReference type="InterPro" id="IPR020846">
    <property type="entry name" value="MFS_dom"/>
</dbReference>
<dbReference type="SUPFAM" id="SSF103473">
    <property type="entry name" value="MFS general substrate transporter"/>
    <property type="match status" value="1"/>
</dbReference>
<feature type="transmembrane region" description="Helical" evidence="7">
    <location>
        <begin position="58"/>
        <end position="81"/>
    </location>
</feature>
<feature type="transmembrane region" description="Helical" evidence="7">
    <location>
        <begin position="93"/>
        <end position="111"/>
    </location>
</feature>
<feature type="transmembrane region" description="Helical" evidence="7">
    <location>
        <begin position="360"/>
        <end position="385"/>
    </location>
</feature>
<keyword evidence="2" id="KW-0813">Transport</keyword>
<feature type="transmembrane region" description="Helical" evidence="7">
    <location>
        <begin position="397"/>
        <end position="419"/>
    </location>
</feature>
<evidence type="ECO:0000259" key="8">
    <source>
        <dbReference type="PROSITE" id="PS50850"/>
    </source>
</evidence>
<feature type="transmembrane region" description="Helical" evidence="7">
    <location>
        <begin position="192"/>
        <end position="212"/>
    </location>
</feature>
<feature type="transmembrane region" description="Helical" evidence="7">
    <location>
        <begin position="21"/>
        <end position="46"/>
    </location>
</feature>
<dbReference type="EMBL" id="CP029346">
    <property type="protein sequence ID" value="AWL08085.1"/>
    <property type="molecule type" value="Genomic_DNA"/>
</dbReference>
<dbReference type="Proteomes" id="UP000245468">
    <property type="component" value="Chromosome"/>
</dbReference>
<protein>
    <submittedName>
        <fullName evidence="9">Alpha-ketoglutarate permease</fullName>
    </submittedName>
</protein>
<keyword evidence="4 7" id="KW-0812">Transmembrane</keyword>
<dbReference type="PROSITE" id="PS50850">
    <property type="entry name" value="MFS"/>
    <property type="match status" value="1"/>
</dbReference>
<dbReference type="PANTHER" id="PTHR43045:SF7">
    <property type="entry name" value="MAJOR FACILITATOR SUPERFAMILY TRANSPORTER"/>
    <property type="match status" value="1"/>
</dbReference>
<dbReference type="OrthoDB" id="9783227at2"/>
<dbReference type="RefSeq" id="WP_109321862.1">
    <property type="nucleotide sequence ID" value="NZ_CP029346.1"/>
</dbReference>
<dbReference type="Gene3D" id="1.20.1250.20">
    <property type="entry name" value="MFS general substrate transporter like domains"/>
    <property type="match status" value="1"/>
</dbReference>
<keyword evidence="3" id="KW-1003">Cell membrane</keyword>
<evidence type="ECO:0000256" key="6">
    <source>
        <dbReference type="ARBA" id="ARBA00023136"/>
    </source>
</evidence>
<dbReference type="AlphaFoldDB" id="A0A2S2DRT1"/>
<accession>A0A2S2DRT1</accession>
<sequence>MTTSNPEFDNNKIPVQKLWQVIIASSVGTVIEWYDFYIFGSLSAIISLSFFPKDDPTAAFISTLAAFGAGFVARPFGGIIFGRLGDRIGRKYTFLLTLILMGGSTFAIAFIPSYSDIGLIAPAILLLLRIIQGLALGGEYGGAATYVAEYAPDAHRGKYTAYIQTTATLGFFVSIIVILICQKIMGDAEFKAWGWRIPFALSGILVIVSYFIRRNMHESPLFARLKKEGRLSENPLREAFASKSNRRLMLIAMFGAIVGQGVVWHTGQFYAQIFINKILMVDFTTTNLIIASSLVVGTPLFVVFGSLSDRIGRKKIMLGGMALAAIFYYPLFAWMSDIVGQEGTLIDGAYHLTTTGTVKLAFICILLVTFAAMAYGPIAAFLVELFPTKIRYTSLSIPYHFANGVFGGCAPFVATWLGAVTHSNFSGIFYPITLAAMTVIIGIIYLPETKGRAIMD</sequence>
<evidence type="ECO:0000313" key="10">
    <source>
        <dbReference type="Proteomes" id="UP000245468"/>
    </source>
</evidence>
<dbReference type="GO" id="GO:0005886">
    <property type="term" value="C:plasma membrane"/>
    <property type="evidence" value="ECO:0007669"/>
    <property type="project" value="UniProtKB-SubCell"/>
</dbReference>
<feature type="transmembrane region" description="Helical" evidence="7">
    <location>
        <begin position="159"/>
        <end position="180"/>
    </location>
</feature>
<dbReference type="CDD" id="cd17369">
    <property type="entry name" value="MFS_ShiA_like"/>
    <property type="match status" value="1"/>
</dbReference>
<evidence type="ECO:0000256" key="4">
    <source>
        <dbReference type="ARBA" id="ARBA00022692"/>
    </source>
</evidence>
<feature type="transmembrane region" description="Helical" evidence="7">
    <location>
        <begin position="248"/>
        <end position="266"/>
    </location>
</feature>
<evidence type="ECO:0000256" key="7">
    <source>
        <dbReference type="SAM" id="Phobius"/>
    </source>
</evidence>
<comment type="subcellular location">
    <subcellularLocation>
        <location evidence="1">Cell membrane</location>
        <topology evidence="1">Multi-pass membrane protein</topology>
    </subcellularLocation>
</comment>
<dbReference type="KEGG" id="psez:HME7025_00202"/>
<dbReference type="InterPro" id="IPR036259">
    <property type="entry name" value="MFS_trans_sf"/>
</dbReference>
<feature type="domain" description="Major facilitator superfamily (MFS) profile" evidence="8">
    <location>
        <begin position="21"/>
        <end position="450"/>
    </location>
</feature>